<dbReference type="OrthoDB" id="883203at2"/>
<dbReference type="STRING" id="1703345.A3860_08395"/>
<dbReference type="RefSeq" id="WP_081155541.1">
    <property type="nucleotide sequence ID" value="NZ_LVYD01000113.1"/>
</dbReference>
<feature type="domain" description="DUF4142" evidence="2">
    <location>
        <begin position="59"/>
        <end position="193"/>
    </location>
</feature>
<dbReference type="EMBL" id="LVYD01000113">
    <property type="protein sequence ID" value="OQP57641.1"/>
    <property type="molecule type" value="Genomic_DNA"/>
</dbReference>
<sequence>MKKNNVTTCLLFLFVLACTSNQNKSSVAIADSANEAKTDTTKYRDTTTTAGITMGVNDETARFLVDVADVNMTEVKLGQMAKDKASSQRVKNFGDMMVRDHTSADNELRTLAANKNVTLPTSVGTDHQNKINALSKKSGRRFDKACMDIMEDGHEETVRDFNRNKDNKNADVAAFVNKMLPTLQMHLDSAKAIKKALR</sequence>
<evidence type="ECO:0000256" key="1">
    <source>
        <dbReference type="SAM" id="SignalP"/>
    </source>
</evidence>
<reference evidence="3 4" key="1">
    <citation type="submission" date="2016-03" db="EMBL/GenBank/DDBJ databases">
        <title>Niastella vici sp. nov., isolated from farmland soil.</title>
        <authorList>
            <person name="Chen L."/>
            <person name="Wang D."/>
            <person name="Yang S."/>
            <person name="Wang G."/>
        </authorList>
    </citation>
    <scope>NUCLEOTIDE SEQUENCE [LARGE SCALE GENOMIC DNA]</scope>
    <source>
        <strain evidence="3 4">DJ57</strain>
    </source>
</reference>
<dbReference type="AlphaFoldDB" id="A0A1V9FH99"/>
<dbReference type="InterPro" id="IPR012347">
    <property type="entry name" value="Ferritin-like"/>
</dbReference>
<comment type="caution">
    <text evidence="3">The sequence shown here is derived from an EMBL/GenBank/DDBJ whole genome shotgun (WGS) entry which is preliminary data.</text>
</comment>
<name>A0A1V9FH99_9BACT</name>
<feature type="chain" id="PRO_5012596475" description="DUF4142 domain-containing protein" evidence="1">
    <location>
        <begin position="25"/>
        <end position="198"/>
    </location>
</feature>
<evidence type="ECO:0000259" key="2">
    <source>
        <dbReference type="Pfam" id="PF13628"/>
    </source>
</evidence>
<gene>
    <name evidence="3" type="ORF">A3860_08395</name>
</gene>
<accession>A0A1V9FH99</accession>
<dbReference type="PROSITE" id="PS51257">
    <property type="entry name" value="PROKAR_LIPOPROTEIN"/>
    <property type="match status" value="1"/>
</dbReference>
<proteinExistence type="predicted"/>
<dbReference type="InterPro" id="IPR025419">
    <property type="entry name" value="DUF4142"/>
</dbReference>
<evidence type="ECO:0000313" key="3">
    <source>
        <dbReference type="EMBL" id="OQP57641.1"/>
    </source>
</evidence>
<organism evidence="3 4">
    <name type="scientific">Niastella vici</name>
    <dbReference type="NCBI Taxonomy" id="1703345"/>
    <lineage>
        <taxon>Bacteria</taxon>
        <taxon>Pseudomonadati</taxon>
        <taxon>Bacteroidota</taxon>
        <taxon>Chitinophagia</taxon>
        <taxon>Chitinophagales</taxon>
        <taxon>Chitinophagaceae</taxon>
        <taxon>Niastella</taxon>
    </lineage>
</organism>
<evidence type="ECO:0000313" key="4">
    <source>
        <dbReference type="Proteomes" id="UP000192796"/>
    </source>
</evidence>
<keyword evidence="4" id="KW-1185">Reference proteome</keyword>
<dbReference type="Pfam" id="PF13628">
    <property type="entry name" value="DUF4142"/>
    <property type="match status" value="1"/>
</dbReference>
<protein>
    <recommendedName>
        <fullName evidence="2">DUF4142 domain-containing protein</fullName>
    </recommendedName>
</protein>
<dbReference type="PANTHER" id="PTHR38593">
    <property type="entry name" value="BLR2558 PROTEIN"/>
    <property type="match status" value="1"/>
</dbReference>
<dbReference type="PANTHER" id="PTHR38593:SF1">
    <property type="entry name" value="BLR2558 PROTEIN"/>
    <property type="match status" value="1"/>
</dbReference>
<feature type="signal peptide" evidence="1">
    <location>
        <begin position="1"/>
        <end position="24"/>
    </location>
</feature>
<keyword evidence="1" id="KW-0732">Signal</keyword>
<dbReference type="Gene3D" id="1.20.1260.10">
    <property type="match status" value="1"/>
</dbReference>
<dbReference type="Proteomes" id="UP000192796">
    <property type="component" value="Unassembled WGS sequence"/>
</dbReference>